<protein>
    <submittedName>
        <fullName evidence="1">Uncharacterized protein</fullName>
    </submittedName>
</protein>
<dbReference type="EMBL" id="VICG01000010">
    <property type="protein sequence ID" value="KAA8568239.1"/>
    <property type="molecule type" value="Genomic_DNA"/>
</dbReference>
<keyword evidence="2" id="KW-1185">Reference proteome</keyword>
<sequence length="216" mass="24275">MESVLFGMIWRCIIVNHATPYPHTSKISDRTHSKYYALRQFRSNIRKHPHFDILIAHRSLAEAGARFPNTLSDYLTSHDITWSSQPIHATQHDIQHEKKNRILFIIILLVPPRTRTASFIQHSPANIKLQNPSIPMPTPSIPLGANNLSTASLQLLGNKLVHNIHSSQRSICIPCRTSKLSPRPPARSRFLRGIYPKCVGRGKSTGKTRASGAEGE</sequence>
<accession>A0A5M9JJV3</accession>
<evidence type="ECO:0000313" key="1">
    <source>
        <dbReference type="EMBL" id="KAA8568239.1"/>
    </source>
</evidence>
<comment type="caution">
    <text evidence="1">The sequence shown here is derived from an EMBL/GenBank/DDBJ whole genome shotgun (WGS) entry which is preliminary data.</text>
</comment>
<gene>
    <name evidence="1" type="ORF">EYC84_008621</name>
</gene>
<name>A0A5M9JJV3_MONFR</name>
<dbReference type="Proteomes" id="UP000322873">
    <property type="component" value="Unassembled WGS sequence"/>
</dbReference>
<reference evidence="1 2" key="1">
    <citation type="submission" date="2019-06" db="EMBL/GenBank/DDBJ databases">
        <title>Genome Sequence of the Brown Rot Fungal Pathogen Monilinia fructicola.</title>
        <authorList>
            <person name="De Miccolis Angelini R.M."/>
            <person name="Landi L."/>
            <person name="Abate D."/>
            <person name="Pollastro S."/>
            <person name="Romanazzi G."/>
            <person name="Faretra F."/>
        </authorList>
    </citation>
    <scope>NUCLEOTIDE SEQUENCE [LARGE SCALE GENOMIC DNA]</scope>
    <source>
        <strain evidence="1 2">Mfrc123</strain>
    </source>
</reference>
<evidence type="ECO:0000313" key="2">
    <source>
        <dbReference type="Proteomes" id="UP000322873"/>
    </source>
</evidence>
<proteinExistence type="predicted"/>
<dbReference type="AlphaFoldDB" id="A0A5M9JJV3"/>
<organism evidence="1 2">
    <name type="scientific">Monilinia fructicola</name>
    <name type="common">Brown rot fungus</name>
    <name type="synonym">Ciboria fructicola</name>
    <dbReference type="NCBI Taxonomy" id="38448"/>
    <lineage>
        <taxon>Eukaryota</taxon>
        <taxon>Fungi</taxon>
        <taxon>Dikarya</taxon>
        <taxon>Ascomycota</taxon>
        <taxon>Pezizomycotina</taxon>
        <taxon>Leotiomycetes</taxon>
        <taxon>Helotiales</taxon>
        <taxon>Sclerotiniaceae</taxon>
        <taxon>Monilinia</taxon>
    </lineage>
</organism>